<feature type="domain" description="HTH lysR-type" evidence="6">
    <location>
        <begin position="1"/>
        <end position="58"/>
    </location>
</feature>
<keyword evidence="8" id="KW-1185">Reference proteome</keyword>
<dbReference type="Pfam" id="PF03466">
    <property type="entry name" value="LysR_substrate"/>
    <property type="match status" value="1"/>
</dbReference>
<dbReference type="RefSeq" id="WP_011809840.1">
    <property type="nucleotide sequence ID" value="NC_008786.1"/>
</dbReference>
<dbReference type="eggNOG" id="COG0583">
    <property type="taxonomic scope" value="Bacteria"/>
</dbReference>
<dbReference type="PROSITE" id="PS50931">
    <property type="entry name" value="HTH_LYSR"/>
    <property type="match status" value="1"/>
</dbReference>
<dbReference type="EMBL" id="CP000542">
    <property type="protein sequence ID" value="ABM57834.1"/>
    <property type="molecule type" value="Genomic_DNA"/>
</dbReference>
<dbReference type="Gene3D" id="3.40.190.290">
    <property type="match status" value="1"/>
</dbReference>
<dbReference type="Proteomes" id="UP000000374">
    <property type="component" value="Chromosome"/>
</dbReference>
<reference evidence="8" key="1">
    <citation type="submission" date="2006-12" db="EMBL/GenBank/DDBJ databases">
        <title>Complete sequence of chromosome 1 of Verminephrobacter eiseniae EF01-2.</title>
        <authorList>
            <person name="Copeland A."/>
            <person name="Lucas S."/>
            <person name="Lapidus A."/>
            <person name="Barry K."/>
            <person name="Detter J.C."/>
            <person name="Glavina del Rio T."/>
            <person name="Dalin E."/>
            <person name="Tice H."/>
            <person name="Pitluck S."/>
            <person name="Chertkov O."/>
            <person name="Brettin T."/>
            <person name="Bruce D."/>
            <person name="Han C."/>
            <person name="Tapia R."/>
            <person name="Gilna P."/>
            <person name="Schmutz J."/>
            <person name="Larimer F."/>
            <person name="Land M."/>
            <person name="Hauser L."/>
            <person name="Kyrpides N."/>
            <person name="Kim E."/>
            <person name="Stahl D."/>
            <person name="Richardson P."/>
        </authorList>
    </citation>
    <scope>NUCLEOTIDE SEQUENCE [LARGE SCALE GENOMIC DNA]</scope>
    <source>
        <strain evidence="8">EF01-2</strain>
    </source>
</reference>
<comment type="similarity">
    <text evidence="1">Belongs to the LysR transcriptional regulatory family.</text>
</comment>
<dbReference type="OrthoDB" id="8587114at2"/>
<sequence length="323" mass="35498">MELRQLRYFVRIVELGSMGRAALDLDMVQSALSQQVSRLEGELSTRLLRRTSRGVVATEAGVAFFREAQLTLRHADQAVRVARQARLSGTVSVGLAPTTAAMLGLPLMRAMRERYPDVRLHLVEGLSGHLAAMLNSRTLDMAILFDRRTPAGPGEPGRRLWQIQPLMDEDIFLICARERYMRPGKIPSTPTLNDIAQEPLILPTGPHGLRSTLDAAFARSGVVPNVVLEVDSLSMLMAAVDAGLGCTLQPRAAVGRFPDADQRFQWARIDENEVRRTNTLCSLPEAELSSAAIATRMVISDAVRALIENGSWPGVTPRMPSRK</sequence>
<dbReference type="Pfam" id="PF00126">
    <property type="entry name" value="HTH_1"/>
    <property type="match status" value="1"/>
</dbReference>
<dbReference type="GO" id="GO:0003677">
    <property type="term" value="F:DNA binding"/>
    <property type="evidence" value="ECO:0007669"/>
    <property type="project" value="UniProtKB-KW"/>
</dbReference>
<dbReference type="PANTHER" id="PTHR30293">
    <property type="entry name" value="TRANSCRIPTIONAL REGULATORY PROTEIN NAC-RELATED"/>
    <property type="match status" value="1"/>
</dbReference>
<dbReference type="GO" id="GO:0003700">
    <property type="term" value="F:DNA-binding transcription factor activity"/>
    <property type="evidence" value="ECO:0007669"/>
    <property type="project" value="InterPro"/>
</dbReference>
<dbReference type="InterPro" id="IPR005119">
    <property type="entry name" value="LysR_subst-bd"/>
</dbReference>
<evidence type="ECO:0000256" key="5">
    <source>
        <dbReference type="ARBA" id="ARBA00023163"/>
    </source>
</evidence>
<evidence type="ECO:0000256" key="4">
    <source>
        <dbReference type="ARBA" id="ARBA00023159"/>
    </source>
</evidence>
<evidence type="ECO:0000256" key="3">
    <source>
        <dbReference type="ARBA" id="ARBA00023125"/>
    </source>
</evidence>
<dbReference type="InterPro" id="IPR036388">
    <property type="entry name" value="WH-like_DNA-bd_sf"/>
</dbReference>
<dbReference type="Gene3D" id="1.10.10.10">
    <property type="entry name" value="Winged helix-like DNA-binding domain superfamily/Winged helix DNA-binding domain"/>
    <property type="match status" value="1"/>
</dbReference>
<protein>
    <submittedName>
        <fullName evidence="7">Transcriptional regulator, LysR family</fullName>
    </submittedName>
</protein>
<dbReference type="CDD" id="cd08433">
    <property type="entry name" value="PBP2_Nac"/>
    <property type="match status" value="1"/>
</dbReference>
<proteinExistence type="inferred from homology"/>
<dbReference type="KEGG" id="vei:Veis_2084"/>
<keyword evidence="5" id="KW-0804">Transcription</keyword>
<dbReference type="AlphaFoldDB" id="A1WJM7"/>
<evidence type="ECO:0000256" key="1">
    <source>
        <dbReference type="ARBA" id="ARBA00009437"/>
    </source>
</evidence>
<keyword evidence="2" id="KW-0805">Transcription regulation</keyword>
<dbReference type="InterPro" id="IPR000847">
    <property type="entry name" value="LysR_HTH_N"/>
</dbReference>
<dbReference type="SUPFAM" id="SSF46785">
    <property type="entry name" value="Winged helix' DNA-binding domain"/>
    <property type="match status" value="1"/>
</dbReference>
<gene>
    <name evidence="7" type="ordered locus">Veis_2084</name>
</gene>
<accession>A1WJM7</accession>
<dbReference type="FunFam" id="1.10.10.10:FF:000001">
    <property type="entry name" value="LysR family transcriptional regulator"/>
    <property type="match status" value="1"/>
</dbReference>
<keyword evidence="4" id="KW-0010">Activator</keyword>
<dbReference type="InterPro" id="IPR036390">
    <property type="entry name" value="WH_DNA-bd_sf"/>
</dbReference>
<evidence type="ECO:0000256" key="2">
    <source>
        <dbReference type="ARBA" id="ARBA00023015"/>
    </source>
</evidence>
<keyword evidence="3" id="KW-0238">DNA-binding</keyword>
<dbReference type="STRING" id="391735.Veis_2084"/>
<dbReference type="GeneID" id="76460660"/>
<dbReference type="SUPFAM" id="SSF53850">
    <property type="entry name" value="Periplasmic binding protein-like II"/>
    <property type="match status" value="1"/>
</dbReference>
<dbReference type="PANTHER" id="PTHR30293:SF0">
    <property type="entry name" value="NITROGEN ASSIMILATION REGULATORY PROTEIN NAC"/>
    <property type="match status" value="1"/>
</dbReference>
<evidence type="ECO:0000313" key="7">
    <source>
        <dbReference type="EMBL" id="ABM57834.1"/>
    </source>
</evidence>
<organism evidence="7 8">
    <name type="scientific">Verminephrobacter eiseniae (strain EF01-2)</name>
    <dbReference type="NCBI Taxonomy" id="391735"/>
    <lineage>
        <taxon>Bacteria</taxon>
        <taxon>Pseudomonadati</taxon>
        <taxon>Pseudomonadota</taxon>
        <taxon>Betaproteobacteria</taxon>
        <taxon>Burkholderiales</taxon>
        <taxon>Comamonadaceae</taxon>
        <taxon>Verminephrobacter</taxon>
    </lineage>
</organism>
<dbReference type="GO" id="GO:2000142">
    <property type="term" value="P:regulation of DNA-templated transcription initiation"/>
    <property type="evidence" value="ECO:0007669"/>
    <property type="project" value="TreeGrafter"/>
</dbReference>
<dbReference type="HOGENOM" id="CLU_039613_6_5_4"/>
<evidence type="ECO:0000313" key="8">
    <source>
        <dbReference type="Proteomes" id="UP000000374"/>
    </source>
</evidence>
<name>A1WJM7_VEREI</name>
<evidence type="ECO:0000259" key="6">
    <source>
        <dbReference type="PROSITE" id="PS50931"/>
    </source>
</evidence>